<keyword evidence="8 10" id="KW-0539">Nucleus</keyword>
<evidence type="ECO:0000256" key="1">
    <source>
        <dbReference type="ARBA" id="ARBA00000971"/>
    </source>
</evidence>
<dbReference type="InterPro" id="IPR012677">
    <property type="entry name" value="Nucleotide-bd_a/b_plait_sf"/>
</dbReference>
<dbReference type="InterPro" id="IPR029000">
    <property type="entry name" value="Cyclophilin-like_dom_sf"/>
</dbReference>
<evidence type="ECO:0000256" key="6">
    <source>
        <dbReference type="ARBA" id="ARBA00023110"/>
    </source>
</evidence>
<dbReference type="Pfam" id="PF00076">
    <property type="entry name" value="RRM_1"/>
    <property type="match status" value="1"/>
</dbReference>
<dbReference type="PROSITE" id="PS50102">
    <property type="entry name" value="RRM"/>
    <property type="match status" value="1"/>
</dbReference>
<evidence type="ECO:0000256" key="3">
    <source>
        <dbReference type="ARBA" id="ARBA00004123"/>
    </source>
</evidence>
<keyword evidence="7 10" id="KW-0413">Isomerase</keyword>
<dbReference type="InterPro" id="IPR002130">
    <property type="entry name" value="Cyclophilin-type_PPIase_dom"/>
</dbReference>
<dbReference type="InterPro" id="IPR000504">
    <property type="entry name" value="RRM_dom"/>
</dbReference>
<dbReference type="EC" id="5.2.1.8" evidence="10"/>
<evidence type="ECO:0000256" key="10">
    <source>
        <dbReference type="RuleBase" id="RU365081"/>
    </source>
</evidence>
<keyword evidence="5 9" id="KW-0694">RNA-binding</keyword>
<feature type="domain" description="PPIase cyclophilin-type" evidence="11">
    <location>
        <begin position="10"/>
        <end position="175"/>
    </location>
</feature>
<comment type="catalytic activity">
    <reaction evidence="1 10">
        <text>[protein]-peptidylproline (omega=180) = [protein]-peptidylproline (omega=0)</text>
        <dbReference type="Rhea" id="RHEA:16237"/>
        <dbReference type="Rhea" id="RHEA-COMP:10747"/>
        <dbReference type="Rhea" id="RHEA-COMP:10748"/>
        <dbReference type="ChEBI" id="CHEBI:83833"/>
        <dbReference type="ChEBI" id="CHEBI:83834"/>
        <dbReference type="EC" id="5.2.1.8"/>
    </reaction>
</comment>
<dbReference type="PANTHER" id="PTHR45843">
    <property type="entry name" value="PEPTIDYL-PROLYL CIS-TRANS ISOMERASE-LIKE 4"/>
    <property type="match status" value="1"/>
</dbReference>
<sequence length="330" mass="38065">MSVLLETTDGDLAVDLDFDKFPIESFNFLKLCKSGFYNYQCFYNLNKDYSLECGDALIGNEDRENLRIHNTSIQGLCGSREPSAELLKSSQVYRKRALAHLGDIAFLVTLLENSTPVIGSRFMFSLTEEDRMYEDIVCFGRVPNEYLQTLRDMNMRLTDEQQRPNVDIRIKNAYVLHDPFPDPESFRCFEIEMPVRTVRLPPQLANRPTQVSSTDEKEKIEREMRSKELTLEILGDIPHVGIKPSERVLFVCRLNPITRAKDLATIFHRFGEIEVIEIVRDKETGSSLGYGFIEFAKKESCEMAYSKMDGILIDDKRIHVDFCQSAKKIR</sequence>
<protein>
    <recommendedName>
        <fullName evidence="10">Peptidyl-prolyl cis-trans isomerase</fullName>
        <shortName evidence="10">PPIase</shortName>
        <ecNumber evidence="10">5.2.1.8</ecNumber>
    </recommendedName>
</protein>
<organism evidence="13 14">
    <name type="scientific">Lachancea quebecensis</name>
    <dbReference type="NCBI Taxonomy" id="1654605"/>
    <lineage>
        <taxon>Eukaryota</taxon>
        <taxon>Fungi</taxon>
        <taxon>Dikarya</taxon>
        <taxon>Ascomycota</taxon>
        <taxon>Saccharomycotina</taxon>
        <taxon>Saccharomycetes</taxon>
        <taxon>Saccharomycetales</taxon>
        <taxon>Saccharomycetaceae</taxon>
        <taxon>Lachancea</taxon>
    </lineage>
</organism>
<dbReference type="PROSITE" id="PS50072">
    <property type="entry name" value="CSA_PPIASE_2"/>
    <property type="match status" value="1"/>
</dbReference>
<dbReference type="EMBL" id="LN890572">
    <property type="protein sequence ID" value="CUS24347.1"/>
    <property type="molecule type" value="Genomic_DNA"/>
</dbReference>
<evidence type="ECO:0000256" key="9">
    <source>
        <dbReference type="PROSITE-ProRule" id="PRU00176"/>
    </source>
</evidence>
<evidence type="ECO:0000313" key="14">
    <source>
        <dbReference type="Proteomes" id="UP000236544"/>
    </source>
</evidence>
<evidence type="ECO:0000313" key="13">
    <source>
        <dbReference type="EMBL" id="CUS24347.1"/>
    </source>
</evidence>
<dbReference type="GO" id="GO:0003755">
    <property type="term" value="F:peptidyl-prolyl cis-trans isomerase activity"/>
    <property type="evidence" value="ECO:0007669"/>
    <property type="project" value="UniProtKB-UniRule"/>
</dbReference>
<evidence type="ECO:0000256" key="8">
    <source>
        <dbReference type="ARBA" id="ARBA00023242"/>
    </source>
</evidence>
<dbReference type="SMART" id="SM00360">
    <property type="entry name" value="RRM"/>
    <property type="match status" value="1"/>
</dbReference>
<comment type="function">
    <text evidence="2 10">PPIases accelerate the folding of proteins. It catalyzes the cis-trans isomerization of proline imidic peptide bonds in oligopeptides.</text>
</comment>
<accession>A0A0P1KVR0</accession>
<keyword evidence="14" id="KW-1185">Reference proteome</keyword>
<comment type="subcellular location">
    <subcellularLocation>
        <location evidence="3 10">Nucleus</location>
    </subcellularLocation>
</comment>
<evidence type="ECO:0000256" key="2">
    <source>
        <dbReference type="ARBA" id="ARBA00002388"/>
    </source>
</evidence>
<comment type="similarity">
    <text evidence="4 10">Belongs to the cyclophilin-type PPIase family. PPIL4 subfamily.</text>
</comment>
<dbReference type="AlphaFoldDB" id="A0A0P1KVR0"/>
<reference evidence="14" key="1">
    <citation type="submission" date="2015-10" db="EMBL/GenBank/DDBJ databases">
        <authorList>
            <person name="Devillers H."/>
        </authorList>
    </citation>
    <scope>NUCLEOTIDE SEQUENCE [LARGE SCALE GENOMIC DNA]</scope>
</reference>
<gene>
    <name evidence="13" type="ORF">LAQU0_S15e02454g</name>
</gene>
<dbReference type="OrthoDB" id="2083at2759"/>
<dbReference type="Gene3D" id="3.30.70.330">
    <property type="match status" value="1"/>
</dbReference>
<dbReference type="GO" id="GO:0003723">
    <property type="term" value="F:RNA binding"/>
    <property type="evidence" value="ECO:0007669"/>
    <property type="project" value="UniProtKB-UniRule"/>
</dbReference>
<dbReference type="InterPro" id="IPR035979">
    <property type="entry name" value="RBD_domain_sf"/>
</dbReference>
<dbReference type="InterPro" id="IPR035542">
    <property type="entry name" value="CRIP"/>
</dbReference>
<dbReference type="Pfam" id="PF00160">
    <property type="entry name" value="Pro_isomerase"/>
    <property type="match status" value="1"/>
</dbReference>
<dbReference type="Proteomes" id="UP000236544">
    <property type="component" value="Unassembled WGS sequence"/>
</dbReference>
<dbReference type="PANTHER" id="PTHR45843:SF1">
    <property type="entry name" value="PEPTIDYL-PROLYL CIS-TRANS ISOMERASE-LIKE 4"/>
    <property type="match status" value="1"/>
</dbReference>
<evidence type="ECO:0000259" key="11">
    <source>
        <dbReference type="PROSITE" id="PS50072"/>
    </source>
</evidence>
<name>A0A0P1KVR0_9SACH</name>
<dbReference type="Gene3D" id="2.40.100.10">
    <property type="entry name" value="Cyclophilin-like"/>
    <property type="match status" value="1"/>
</dbReference>
<dbReference type="GO" id="GO:0005634">
    <property type="term" value="C:nucleus"/>
    <property type="evidence" value="ECO:0007669"/>
    <property type="project" value="UniProtKB-SubCell"/>
</dbReference>
<dbReference type="SUPFAM" id="SSF50891">
    <property type="entry name" value="Cyclophilin-like"/>
    <property type="match status" value="1"/>
</dbReference>
<feature type="domain" description="RRM" evidence="12">
    <location>
        <begin position="247"/>
        <end position="325"/>
    </location>
</feature>
<evidence type="ECO:0000256" key="5">
    <source>
        <dbReference type="ARBA" id="ARBA00022884"/>
    </source>
</evidence>
<evidence type="ECO:0000256" key="4">
    <source>
        <dbReference type="ARBA" id="ARBA00010739"/>
    </source>
</evidence>
<proteinExistence type="inferred from homology"/>
<dbReference type="CDD" id="cd12235">
    <property type="entry name" value="RRM_PPIL4"/>
    <property type="match status" value="1"/>
</dbReference>
<evidence type="ECO:0000259" key="12">
    <source>
        <dbReference type="PROSITE" id="PS50102"/>
    </source>
</evidence>
<dbReference type="SUPFAM" id="SSF54928">
    <property type="entry name" value="RNA-binding domain, RBD"/>
    <property type="match status" value="1"/>
</dbReference>
<evidence type="ECO:0000256" key="7">
    <source>
        <dbReference type="ARBA" id="ARBA00023235"/>
    </source>
</evidence>
<keyword evidence="6 10" id="KW-0697">Rotamase</keyword>